<reference evidence="6" key="2">
    <citation type="journal article" date="2017" name="Nat. Plants">
        <title>The Aegilops tauschii genome reveals multiple impacts of transposons.</title>
        <authorList>
            <person name="Zhao G."/>
            <person name="Zou C."/>
            <person name="Li K."/>
            <person name="Wang K."/>
            <person name="Li T."/>
            <person name="Gao L."/>
            <person name="Zhang X."/>
            <person name="Wang H."/>
            <person name="Yang Z."/>
            <person name="Liu X."/>
            <person name="Jiang W."/>
            <person name="Mao L."/>
            <person name="Kong X."/>
            <person name="Jiao Y."/>
            <person name="Jia J."/>
        </authorList>
    </citation>
    <scope>NUCLEOTIDE SEQUENCE [LARGE SCALE GENOMIC DNA]</scope>
    <source>
        <strain evidence="6">cv. AL8/78</strain>
    </source>
</reference>
<protein>
    <submittedName>
        <fullName evidence="5">Coenzyme Q3, methyltransferase</fullName>
    </submittedName>
</protein>
<organism evidence="5 6">
    <name type="scientific">Aegilops tauschii subsp. strangulata</name>
    <name type="common">Goatgrass</name>
    <dbReference type="NCBI Taxonomy" id="200361"/>
    <lineage>
        <taxon>Eukaryota</taxon>
        <taxon>Viridiplantae</taxon>
        <taxon>Streptophyta</taxon>
        <taxon>Embryophyta</taxon>
        <taxon>Tracheophyta</taxon>
        <taxon>Spermatophyta</taxon>
        <taxon>Magnoliopsida</taxon>
        <taxon>Liliopsida</taxon>
        <taxon>Poales</taxon>
        <taxon>Poaceae</taxon>
        <taxon>BOP clade</taxon>
        <taxon>Pooideae</taxon>
        <taxon>Triticodae</taxon>
        <taxon>Triticeae</taxon>
        <taxon>Triticinae</taxon>
        <taxon>Aegilops</taxon>
    </lineage>
</organism>
<dbReference type="NCBIfam" id="TIGR01983">
    <property type="entry name" value="UbiG"/>
    <property type="match status" value="1"/>
</dbReference>
<name>A0A453QQ21_AEGTS</name>
<dbReference type="PANTHER" id="PTHR43464:SF19">
    <property type="entry name" value="UBIQUINONE BIOSYNTHESIS O-METHYLTRANSFERASE, MITOCHONDRIAL"/>
    <property type="match status" value="1"/>
</dbReference>
<evidence type="ECO:0000256" key="4">
    <source>
        <dbReference type="ARBA" id="ARBA00022691"/>
    </source>
</evidence>
<dbReference type="Proteomes" id="UP000015105">
    <property type="component" value="Chromosome 7D"/>
</dbReference>
<dbReference type="Gene3D" id="3.40.50.150">
    <property type="entry name" value="Vaccinia Virus protein VP39"/>
    <property type="match status" value="1"/>
</dbReference>
<dbReference type="InterPro" id="IPR010233">
    <property type="entry name" value="UbiG_MeTrfase"/>
</dbReference>
<keyword evidence="3" id="KW-0831">Ubiquinone biosynthesis</keyword>
<evidence type="ECO:0000313" key="6">
    <source>
        <dbReference type="Proteomes" id="UP000015105"/>
    </source>
</evidence>
<dbReference type="GO" id="GO:0061542">
    <property type="term" value="F:3-demethylubiquinol 3-O-methyltransferase activity"/>
    <property type="evidence" value="ECO:0007669"/>
    <property type="project" value="InterPro"/>
</dbReference>
<keyword evidence="4" id="KW-0949">S-adenosyl-L-methionine</keyword>
<reference evidence="6" key="1">
    <citation type="journal article" date="2014" name="Science">
        <title>Ancient hybridizations among the ancestral genomes of bread wheat.</title>
        <authorList>
            <consortium name="International Wheat Genome Sequencing Consortium,"/>
            <person name="Marcussen T."/>
            <person name="Sandve S.R."/>
            <person name="Heier L."/>
            <person name="Spannagl M."/>
            <person name="Pfeifer M."/>
            <person name="Jakobsen K.S."/>
            <person name="Wulff B.B."/>
            <person name="Steuernagel B."/>
            <person name="Mayer K.F."/>
            <person name="Olsen O.A."/>
        </authorList>
    </citation>
    <scope>NUCLEOTIDE SEQUENCE [LARGE SCALE GENOMIC DNA]</scope>
    <source>
        <strain evidence="6">cv. AL8/78</strain>
    </source>
</reference>
<evidence type="ECO:0000256" key="3">
    <source>
        <dbReference type="ARBA" id="ARBA00022688"/>
    </source>
</evidence>
<accession>A0A453QQ21</accession>
<dbReference type="GO" id="GO:0010420">
    <property type="term" value="F:polyprenyldihydroxybenzoate methyltransferase activity"/>
    <property type="evidence" value="ECO:0007669"/>
    <property type="project" value="InterPro"/>
</dbReference>
<proteinExistence type="predicted"/>
<keyword evidence="2" id="KW-0808">Transferase</keyword>
<reference evidence="5" key="4">
    <citation type="submission" date="2019-03" db="UniProtKB">
        <authorList>
            <consortium name="EnsemblPlants"/>
        </authorList>
    </citation>
    <scope>IDENTIFICATION</scope>
</reference>
<dbReference type="EnsemblPlants" id="AET7Gv20275300.6">
    <property type="protein sequence ID" value="AET7Gv20275300.6"/>
    <property type="gene ID" value="AET7Gv20275300"/>
</dbReference>
<dbReference type="Pfam" id="PF13489">
    <property type="entry name" value="Methyltransf_23"/>
    <property type="match status" value="1"/>
</dbReference>
<evidence type="ECO:0000256" key="1">
    <source>
        <dbReference type="ARBA" id="ARBA00022603"/>
    </source>
</evidence>
<dbReference type="AlphaFoldDB" id="A0A453QQ21"/>
<evidence type="ECO:0000256" key="2">
    <source>
        <dbReference type="ARBA" id="ARBA00022679"/>
    </source>
</evidence>
<dbReference type="SUPFAM" id="SSF53335">
    <property type="entry name" value="S-adenosyl-L-methionine-dependent methyltransferases"/>
    <property type="match status" value="1"/>
</dbReference>
<dbReference type="Gramene" id="AET7Gv20275300.6">
    <property type="protein sequence ID" value="AET7Gv20275300.6"/>
    <property type="gene ID" value="AET7Gv20275300"/>
</dbReference>
<keyword evidence="1" id="KW-0489">Methyltransferase</keyword>
<dbReference type="GO" id="GO:0032259">
    <property type="term" value="P:methylation"/>
    <property type="evidence" value="ECO:0007669"/>
    <property type="project" value="UniProtKB-KW"/>
</dbReference>
<sequence>MYKYQMPLEVHRLFMILHCRNCQNHDGFIIFLANDFCFVPLQASDPTTASIEYCCTTAEDLVKENKQFDAVISLEVIEHVANPLEFCQSLSALTVPNGATVISTINRSMRAYAAAIVGAEYILRWLPIGTHEWSKLVTPEELVLALQRASISVEEMAGFFYNPLTREWSLSDDTSINYIAYGIKKSEAPSATPQ</sequence>
<dbReference type="InterPro" id="IPR029063">
    <property type="entry name" value="SAM-dependent_MTases_sf"/>
</dbReference>
<dbReference type="PANTHER" id="PTHR43464">
    <property type="entry name" value="METHYLTRANSFERASE"/>
    <property type="match status" value="1"/>
</dbReference>
<evidence type="ECO:0000313" key="5">
    <source>
        <dbReference type="EnsemblPlants" id="AET7Gv20275300.6"/>
    </source>
</evidence>
<dbReference type="GO" id="GO:0005739">
    <property type="term" value="C:mitochondrion"/>
    <property type="evidence" value="ECO:0007669"/>
    <property type="project" value="TreeGrafter"/>
</dbReference>
<reference evidence="5" key="3">
    <citation type="journal article" date="2017" name="Nature">
        <title>Genome sequence of the progenitor of the wheat D genome Aegilops tauschii.</title>
        <authorList>
            <person name="Luo M.C."/>
            <person name="Gu Y.Q."/>
            <person name="Puiu D."/>
            <person name="Wang H."/>
            <person name="Twardziok S.O."/>
            <person name="Deal K.R."/>
            <person name="Huo N."/>
            <person name="Zhu T."/>
            <person name="Wang L."/>
            <person name="Wang Y."/>
            <person name="McGuire P.E."/>
            <person name="Liu S."/>
            <person name="Long H."/>
            <person name="Ramasamy R.K."/>
            <person name="Rodriguez J.C."/>
            <person name="Van S.L."/>
            <person name="Yuan L."/>
            <person name="Wang Z."/>
            <person name="Xia Z."/>
            <person name="Xiao L."/>
            <person name="Anderson O.D."/>
            <person name="Ouyang S."/>
            <person name="Liang Y."/>
            <person name="Zimin A.V."/>
            <person name="Pertea G."/>
            <person name="Qi P."/>
            <person name="Bennetzen J.L."/>
            <person name="Dai X."/>
            <person name="Dawson M.W."/>
            <person name="Muller H.G."/>
            <person name="Kugler K."/>
            <person name="Rivarola-Duarte L."/>
            <person name="Spannagl M."/>
            <person name="Mayer K.F.X."/>
            <person name="Lu F.H."/>
            <person name="Bevan M.W."/>
            <person name="Leroy P."/>
            <person name="Li P."/>
            <person name="You F.M."/>
            <person name="Sun Q."/>
            <person name="Liu Z."/>
            <person name="Lyons E."/>
            <person name="Wicker T."/>
            <person name="Salzberg S.L."/>
            <person name="Devos K.M."/>
            <person name="Dvorak J."/>
        </authorList>
    </citation>
    <scope>NUCLEOTIDE SEQUENCE [LARGE SCALE GENOMIC DNA]</scope>
    <source>
        <strain evidence="5">cv. AL8/78</strain>
    </source>
</reference>
<keyword evidence="6" id="KW-1185">Reference proteome</keyword>
<reference evidence="5" key="5">
    <citation type="journal article" date="2021" name="G3 (Bethesda)">
        <title>Aegilops tauschii genome assembly Aet v5.0 features greater sequence contiguity and improved annotation.</title>
        <authorList>
            <person name="Wang L."/>
            <person name="Zhu T."/>
            <person name="Rodriguez J.C."/>
            <person name="Deal K.R."/>
            <person name="Dubcovsky J."/>
            <person name="McGuire P.E."/>
            <person name="Lux T."/>
            <person name="Spannagl M."/>
            <person name="Mayer K.F.X."/>
            <person name="Baldrich P."/>
            <person name="Meyers B.C."/>
            <person name="Huo N."/>
            <person name="Gu Y.Q."/>
            <person name="Zhou H."/>
            <person name="Devos K.M."/>
            <person name="Bennetzen J.L."/>
            <person name="Unver T."/>
            <person name="Budak H."/>
            <person name="Gulick P.J."/>
            <person name="Galiba G."/>
            <person name="Kalapos B."/>
            <person name="Nelson D.R."/>
            <person name="Li P."/>
            <person name="You F.M."/>
            <person name="Luo M.C."/>
            <person name="Dvorak J."/>
        </authorList>
    </citation>
    <scope>NUCLEOTIDE SEQUENCE [LARGE SCALE GENOMIC DNA]</scope>
    <source>
        <strain evidence="5">cv. AL8/78</strain>
    </source>
</reference>